<protein>
    <submittedName>
        <fullName evidence="2">Uncharacterized protein</fullName>
    </submittedName>
</protein>
<accession>A0A1X0YCN1</accession>
<comment type="caution">
    <text evidence="2">The sequence shown here is derived from an EMBL/GenBank/DDBJ whole genome shotgun (WGS) entry which is preliminary data.</text>
</comment>
<evidence type="ECO:0000313" key="3">
    <source>
        <dbReference type="Proteomes" id="UP000193136"/>
    </source>
</evidence>
<sequence length="289" mass="30768">MKRNAVILNRARLLFCGFALLLLPVPWLQPVGQAAAEDRVASIVSSVLALDSARKTVVEALATLPPTSSERMDSLDFTAYLNTRISSYCRQLYLAGALTELERLPCPAATRYGGRPVGTDTPSASAPALTRAERTARLDDKLLEALGEFDEMLAKEEAKIATRTPKRRESGGAGGSRSAADSTGQQAAGEGQTTASVSERQEGAGGADVTSASGRRTAKAAENASAERQGPVASPGQPGFGGGRKLPPPEDDDIVARQLREAAQKEPDPELQRKLWEEYWKYKGGVKSD</sequence>
<feature type="region of interest" description="Disordered" evidence="1">
    <location>
        <begin position="111"/>
        <end position="132"/>
    </location>
</feature>
<name>A0A1X0YCN1_9BACT</name>
<keyword evidence="3" id="KW-1185">Reference proteome</keyword>
<evidence type="ECO:0000256" key="1">
    <source>
        <dbReference type="SAM" id="MobiDB-lite"/>
    </source>
</evidence>
<reference evidence="2 3" key="1">
    <citation type="submission" date="2017-03" db="EMBL/GenBank/DDBJ databases">
        <title>Genome sequence of Geothermobacter sp. EPR-M, Deep-Sea Iron Reducer.</title>
        <authorList>
            <person name="Tully B."/>
            <person name="Savalia P."/>
            <person name="Abuyen K."/>
            <person name="Baughan C."/>
            <person name="Romero E."/>
            <person name="Ronkowski C."/>
            <person name="Torres B."/>
            <person name="Tremblay J."/>
            <person name="Trujillo A."/>
            <person name="Tyler M."/>
            <person name="Perez-Rodriguez I."/>
            <person name="Amend J."/>
        </authorList>
    </citation>
    <scope>NUCLEOTIDE SEQUENCE [LARGE SCALE GENOMIC DNA]</scope>
    <source>
        <strain evidence="2 3">EPR-M</strain>
    </source>
</reference>
<evidence type="ECO:0000313" key="2">
    <source>
        <dbReference type="EMBL" id="ORJ62876.1"/>
    </source>
</evidence>
<dbReference type="Proteomes" id="UP000193136">
    <property type="component" value="Unassembled WGS sequence"/>
</dbReference>
<dbReference type="STRING" id="1969733.B5V00_02125"/>
<dbReference type="OrthoDB" id="7066449at2"/>
<organism evidence="2 3">
    <name type="scientific">Geothermobacter hydrogeniphilus</name>
    <dbReference type="NCBI Taxonomy" id="1969733"/>
    <lineage>
        <taxon>Bacteria</taxon>
        <taxon>Pseudomonadati</taxon>
        <taxon>Thermodesulfobacteriota</taxon>
        <taxon>Desulfuromonadia</taxon>
        <taxon>Desulfuromonadales</taxon>
        <taxon>Geothermobacteraceae</taxon>
        <taxon>Geothermobacter</taxon>
    </lineage>
</organism>
<feature type="compositionally biased region" description="Polar residues" evidence="1">
    <location>
        <begin position="181"/>
        <end position="198"/>
    </location>
</feature>
<proteinExistence type="predicted"/>
<dbReference type="EMBL" id="NAAD01000002">
    <property type="protein sequence ID" value="ORJ62876.1"/>
    <property type="molecule type" value="Genomic_DNA"/>
</dbReference>
<dbReference type="RefSeq" id="WP_085009055.1">
    <property type="nucleotide sequence ID" value="NZ_NAAD01000002.1"/>
</dbReference>
<feature type="region of interest" description="Disordered" evidence="1">
    <location>
        <begin position="157"/>
        <end position="272"/>
    </location>
</feature>
<feature type="compositionally biased region" description="Basic and acidic residues" evidence="1">
    <location>
        <begin position="254"/>
        <end position="272"/>
    </location>
</feature>
<gene>
    <name evidence="2" type="ORF">B5V00_02125</name>
</gene>
<dbReference type="AlphaFoldDB" id="A0A1X0YCN1"/>